<organism evidence="2 3">
    <name type="scientific">Streptomyces pacificus</name>
    <dbReference type="NCBI Taxonomy" id="2705029"/>
    <lineage>
        <taxon>Bacteria</taxon>
        <taxon>Bacillati</taxon>
        <taxon>Actinomycetota</taxon>
        <taxon>Actinomycetes</taxon>
        <taxon>Kitasatosporales</taxon>
        <taxon>Streptomycetaceae</taxon>
        <taxon>Streptomyces</taxon>
    </lineage>
</organism>
<keyword evidence="3" id="KW-1185">Reference proteome</keyword>
<evidence type="ECO:0000313" key="3">
    <source>
        <dbReference type="Proteomes" id="UP000484988"/>
    </source>
</evidence>
<protein>
    <recommendedName>
        <fullName evidence="1">Transposase IS204/IS1001/IS1096/IS1165 zinc-finger domain-containing protein</fullName>
    </recommendedName>
</protein>
<dbReference type="EMBL" id="BLLG01000004">
    <property type="protein sequence ID" value="GFH35819.1"/>
    <property type="molecule type" value="Genomic_DNA"/>
</dbReference>
<name>A0A6A0AS99_9ACTN</name>
<comment type="caution">
    <text evidence="2">The sequence shown here is derived from an EMBL/GenBank/DDBJ whole genome shotgun (WGS) entry which is preliminary data.</text>
</comment>
<dbReference type="AlphaFoldDB" id="A0A6A0AS99"/>
<dbReference type="Proteomes" id="UP000484988">
    <property type="component" value="Unassembled WGS sequence"/>
</dbReference>
<evidence type="ECO:0000259" key="1">
    <source>
        <dbReference type="Pfam" id="PF14690"/>
    </source>
</evidence>
<gene>
    <name evidence="2" type="ORF">SCWH03_20410</name>
</gene>
<dbReference type="RefSeq" id="WP_173263753.1">
    <property type="nucleotide sequence ID" value="NZ_BLLG01000004.1"/>
</dbReference>
<dbReference type="Pfam" id="PF14690">
    <property type="entry name" value="Zn_ribbon_ISL3"/>
    <property type="match status" value="1"/>
</dbReference>
<accession>A0A6A0AS99</accession>
<dbReference type="InterPro" id="IPR029261">
    <property type="entry name" value="Transposase_Znf"/>
</dbReference>
<evidence type="ECO:0000313" key="2">
    <source>
        <dbReference type="EMBL" id="GFH35819.1"/>
    </source>
</evidence>
<feature type="domain" description="Transposase IS204/IS1001/IS1096/IS1165 zinc-finger" evidence="1">
    <location>
        <begin position="41"/>
        <end position="77"/>
    </location>
</feature>
<proteinExistence type="predicted"/>
<reference evidence="2 3" key="1">
    <citation type="submission" date="2020-02" db="EMBL/GenBank/DDBJ databases">
        <title>Whole Genome Shotgun Sequence of Streptomyces sp. strain CWH03.</title>
        <authorList>
            <person name="Dohra H."/>
            <person name="Kodani S."/>
            <person name="Yamamura H."/>
        </authorList>
    </citation>
    <scope>NUCLEOTIDE SEQUENCE [LARGE SCALE GENOMIC DNA]</scope>
    <source>
        <strain evidence="2 3">CWH03</strain>
    </source>
</reference>
<sequence length="77" mass="8307">MEHDTGATALFDLEGVAVVEVVRGEAGTRTVHLVTTDPAARACPSCGTFATRVKERAVTRPRDLEHGGSPVLIRWHK</sequence>